<dbReference type="GO" id="GO:0046854">
    <property type="term" value="P:phosphatidylinositol phosphate biosynthetic process"/>
    <property type="evidence" value="ECO:0007669"/>
    <property type="project" value="InterPro"/>
</dbReference>
<feature type="binding site" evidence="6">
    <location>
        <position position="209"/>
    </location>
    <ligand>
        <name>Mg(2+)</name>
        <dbReference type="ChEBI" id="CHEBI:18420"/>
        <label>1</label>
        <note>catalytic</note>
    </ligand>
</feature>
<sequence>MTTTEIGSLLRTAEQAALAAGRYLARHHRSGASTRVKGLPHDVVTDADARAEAMIRETLTAAHPASEVVGEESGRSGSGEVTWYVDPIDGTHNFARGLGLFAVSVGVHLGGQPVAGVVYEPFGEELFTAADGTLLVNGAAPARRAPDPLPVVLTDIPTAGLRDPAEYALFADLNDTTDLRRIGSSALALAYVAGGRADLAANADVFAWDVAAGRALVTAAGGGFTGVPDEPGTERRGGFVAWGPGFDRHGARLAEAMGAISHLAVSAPR</sequence>
<dbReference type="PANTHER" id="PTHR20854">
    <property type="entry name" value="INOSITOL MONOPHOSPHATASE"/>
    <property type="match status" value="1"/>
</dbReference>
<evidence type="ECO:0000313" key="8">
    <source>
        <dbReference type="Proteomes" id="UP000282674"/>
    </source>
</evidence>
<comment type="catalytic activity">
    <reaction evidence="1">
        <text>a myo-inositol phosphate + H2O = myo-inositol + phosphate</text>
        <dbReference type="Rhea" id="RHEA:24056"/>
        <dbReference type="ChEBI" id="CHEBI:15377"/>
        <dbReference type="ChEBI" id="CHEBI:17268"/>
        <dbReference type="ChEBI" id="CHEBI:43474"/>
        <dbReference type="ChEBI" id="CHEBI:84139"/>
        <dbReference type="EC" id="3.1.3.25"/>
    </reaction>
</comment>
<dbReference type="SUPFAM" id="SSF56655">
    <property type="entry name" value="Carbohydrate phosphatase"/>
    <property type="match status" value="1"/>
</dbReference>
<evidence type="ECO:0000256" key="4">
    <source>
        <dbReference type="ARBA" id="ARBA00022801"/>
    </source>
</evidence>
<gene>
    <name evidence="7" type="ORF">EBO15_32470</name>
</gene>
<keyword evidence="3 6" id="KW-0479">Metal-binding</keyword>
<evidence type="ECO:0000256" key="2">
    <source>
        <dbReference type="ARBA" id="ARBA00013106"/>
    </source>
</evidence>
<evidence type="ECO:0000256" key="1">
    <source>
        <dbReference type="ARBA" id="ARBA00001033"/>
    </source>
</evidence>
<dbReference type="Pfam" id="PF00459">
    <property type="entry name" value="Inositol_P"/>
    <property type="match status" value="1"/>
</dbReference>
<dbReference type="EC" id="3.1.3.25" evidence="2"/>
<dbReference type="InterPro" id="IPR020550">
    <property type="entry name" value="Inositol_monophosphatase_CS"/>
</dbReference>
<feature type="binding site" evidence="6">
    <location>
        <position position="86"/>
    </location>
    <ligand>
        <name>Mg(2+)</name>
        <dbReference type="ChEBI" id="CHEBI:18420"/>
        <label>1</label>
        <note>catalytic</note>
    </ligand>
</feature>
<feature type="binding site" evidence="6">
    <location>
        <position position="71"/>
    </location>
    <ligand>
        <name>Mg(2+)</name>
        <dbReference type="ChEBI" id="CHEBI:18420"/>
        <label>1</label>
        <note>catalytic</note>
    </ligand>
</feature>
<dbReference type="GO" id="GO:0046872">
    <property type="term" value="F:metal ion binding"/>
    <property type="evidence" value="ECO:0007669"/>
    <property type="project" value="UniProtKB-KW"/>
</dbReference>
<protein>
    <recommendedName>
        <fullName evidence="2">inositol-phosphate phosphatase</fullName>
        <ecNumber evidence="2">3.1.3.25</ecNumber>
    </recommendedName>
</protein>
<feature type="binding site" evidence="6">
    <location>
        <position position="89"/>
    </location>
    <ligand>
        <name>Mg(2+)</name>
        <dbReference type="ChEBI" id="CHEBI:18420"/>
        <label>1</label>
        <note>catalytic</note>
    </ligand>
</feature>
<dbReference type="PANTHER" id="PTHR20854:SF4">
    <property type="entry name" value="INOSITOL-1-MONOPHOSPHATASE-RELATED"/>
    <property type="match status" value="1"/>
</dbReference>
<dbReference type="Gene3D" id="3.40.190.80">
    <property type="match status" value="1"/>
</dbReference>
<keyword evidence="5 6" id="KW-0460">Magnesium</keyword>
<evidence type="ECO:0000256" key="6">
    <source>
        <dbReference type="PIRSR" id="PIRSR600760-2"/>
    </source>
</evidence>
<dbReference type="RefSeq" id="WP_122198296.1">
    <property type="nucleotide sequence ID" value="NZ_JBHSKC010000027.1"/>
</dbReference>
<comment type="cofactor">
    <cofactor evidence="6">
        <name>Mg(2+)</name>
        <dbReference type="ChEBI" id="CHEBI:18420"/>
    </cofactor>
</comment>
<dbReference type="Gene3D" id="3.30.540.10">
    <property type="entry name" value="Fructose-1,6-Bisphosphatase, subunit A, domain 1"/>
    <property type="match status" value="1"/>
</dbReference>
<dbReference type="GO" id="GO:0007165">
    <property type="term" value="P:signal transduction"/>
    <property type="evidence" value="ECO:0007669"/>
    <property type="project" value="TreeGrafter"/>
</dbReference>
<reference evidence="7 8" key="1">
    <citation type="submission" date="2018-10" db="EMBL/GenBank/DDBJ databases">
        <title>Isolation from soil.</title>
        <authorList>
            <person name="Hu J."/>
        </authorList>
    </citation>
    <scope>NUCLEOTIDE SEQUENCE [LARGE SCALE GENOMIC DNA]</scope>
    <source>
        <strain evidence="7 8">NEAU-Ht49</strain>
    </source>
</reference>
<comment type="caution">
    <text evidence="7">The sequence shown here is derived from an EMBL/GenBank/DDBJ whole genome shotgun (WGS) entry which is preliminary data.</text>
</comment>
<dbReference type="Proteomes" id="UP000282674">
    <property type="component" value="Unassembled WGS sequence"/>
</dbReference>
<dbReference type="PROSITE" id="PS00630">
    <property type="entry name" value="IMP_2"/>
    <property type="match status" value="1"/>
</dbReference>
<name>A0A3M2LM98_9ACTN</name>
<dbReference type="PRINTS" id="PR00377">
    <property type="entry name" value="IMPHPHTASES"/>
</dbReference>
<evidence type="ECO:0000256" key="3">
    <source>
        <dbReference type="ARBA" id="ARBA00022723"/>
    </source>
</evidence>
<dbReference type="OrthoDB" id="9772456at2"/>
<dbReference type="InterPro" id="IPR020583">
    <property type="entry name" value="Inositol_monoP_metal-BS"/>
</dbReference>
<dbReference type="AlphaFoldDB" id="A0A3M2LM98"/>
<dbReference type="PROSITE" id="PS00629">
    <property type="entry name" value="IMP_1"/>
    <property type="match status" value="1"/>
</dbReference>
<dbReference type="GO" id="GO:0008934">
    <property type="term" value="F:inositol monophosphate 1-phosphatase activity"/>
    <property type="evidence" value="ECO:0007669"/>
    <property type="project" value="TreeGrafter"/>
</dbReference>
<accession>A0A3M2LM98</accession>
<organism evidence="7 8">
    <name type="scientific">Actinomadura harenae</name>
    <dbReference type="NCBI Taxonomy" id="2483351"/>
    <lineage>
        <taxon>Bacteria</taxon>
        <taxon>Bacillati</taxon>
        <taxon>Actinomycetota</taxon>
        <taxon>Actinomycetes</taxon>
        <taxon>Streptosporangiales</taxon>
        <taxon>Thermomonosporaceae</taxon>
        <taxon>Actinomadura</taxon>
    </lineage>
</organism>
<dbReference type="InterPro" id="IPR000760">
    <property type="entry name" value="Inositol_monophosphatase-like"/>
</dbReference>
<feature type="binding site" evidence="6">
    <location>
        <position position="88"/>
    </location>
    <ligand>
        <name>Mg(2+)</name>
        <dbReference type="ChEBI" id="CHEBI:18420"/>
        <label>1</label>
        <note>catalytic</note>
    </ligand>
</feature>
<dbReference type="EMBL" id="RFFG01000083">
    <property type="protein sequence ID" value="RMI38569.1"/>
    <property type="molecule type" value="Genomic_DNA"/>
</dbReference>
<keyword evidence="4" id="KW-0378">Hydrolase</keyword>
<keyword evidence="8" id="KW-1185">Reference proteome</keyword>
<evidence type="ECO:0000256" key="5">
    <source>
        <dbReference type="ARBA" id="ARBA00022842"/>
    </source>
</evidence>
<evidence type="ECO:0000313" key="7">
    <source>
        <dbReference type="EMBL" id="RMI38569.1"/>
    </source>
</evidence>
<dbReference type="GO" id="GO:0006020">
    <property type="term" value="P:inositol metabolic process"/>
    <property type="evidence" value="ECO:0007669"/>
    <property type="project" value="TreeGrafter"/>
</dbReference>
<proteinExistence type="predicted"/>